<keyword evidence="10" id="KW-1185">Reference proteome</keyword>
<dbReference type="NCBIfam" id="TIGR02033">
    <property type="entry name" value="D-hydantoinase"/>
    <property type="match status" value="1"/>
</dbReference>
<dbReference type="Pfam" id="PF01979">
    <property type="entry name" value="Amidohydro_1"/>
    <property type="match status" value="1"/>
</dbReference>
<evidence type="ECO:0000256" key="1">
    <source>
        <dbReference type="ARBA" id="ARBA00001947"/>
    </source>
</evidence>
<dbReference type="OrthoDB" id="1924787at2759"/>
<proteinExistence type="inferred from homology"/>
<evidence type="ECO:0000256" key="7">
    <source>
        <dbReference type="PIRSR" id="PIRSR611778-50"/>
    </source>
</evidence>
<dbReference type="InterPro" id="IPR032466">
    <property type="entry name" value="Metal_Hydrolase"/>
</dbReference>
<keyword evidence="3" id="KW-0479">Metal-binding</keyword>
<evidence type="ECO:0000256" key="4">
    <source>
        <dbReference type="ARBA" id="ARBA00022801"/>
    </source>
</evidence>
<evidence type="ECO:0000256" key="6">
    <source>
        <dbReference type="ARBA" id="ARBA00039113"/>
    </source>
</evidence>
<dbReference type="KEGG" id="apuu:APUU_31356A"/>
<keyword evidence="4" id="KW-0378">Hydrolase</keyword>
<dbReference type="GeneID" id="64973136"/>
<dbReference type="Proteomes" id="UP000654913">
    <property type="component" value="Chromosome 3"/>
</dbReference>
<sequence>MEFDIIVRHGIIANANDVVSGQDIGVKDGLIACIGSNLPSSPSTTIIDAKGGYITPGGVDSHVHLEQPDLRQDSDTWETGTRSAVCGGTTTVLAFAVQQKTDKSIVPLVQDYSTLARGNAACDYGVHIILSNPTKHILDTELPEIVKTSGITSVKLYMTYDAMKVDDRGILDVLIATRKLGITTMIHAENHDMVSLITETLERDGQTDPYFHAISRPKIAEDEASYRAIALSELMDTPILLVHVSSETTASHIRRAQSRLLPVYGETCPQYLYLLSENLQGEEFEGAKCVCSPPVRESPEDLQAMWTAIANGTFTTYSSDHCATKFNASGGKRLGLVNGIPKFSKIPNGLPGLETRQPLLFKGVLDGKISIQDFVRVSCSNPAQLYGLPNKGVIFPGKDADLCIWYPKGQMQPLQLTNAMLHHDIDYSPFEGMTFYNWPRCTILRGKVVWDRDNGGYVGRKGDGNYLKRQSSMLRGPRNVFVNEWRPPTEVFEQSTRGSKCSSCLDCR</sequence>
<evidence type="ECO:0000313" key="10">
    <source>
        <dbReference type="Proteomes" id="UP000654913"/>
    </source>
</evidence>
<dbReference type="InterPro" id="IPR050378">
    <property type="entry name" value="Metallo-dep_Hydrolases_sf"/>
</dbReference>
<dbReference type="CDD" id="cd01314">
    <property type="entry name" value="D-HYD"/>
    <property type="match status" value="1"/>
</dbReference>
<comment type="PTM">
    <text evidence="7">Carbamylation allows a single lysine to coordinate two divalent metal cations.</text>
</comment>
<dbReference type="EC" id="3.5.2.2" evidence="6"/>
<dbReference type="GO" id="GO:0004157">
    <property type="term" value="F:dihydropyrimidinase activity"/>
    <property type="evidence" value="ECO:0007669"/>
    <property type="project" value="UniProtKB-EC"/>
</dbReference>
<comment type="similarity">
    <text evidence="2">Belongs to the metallo-dependent hydrolases superfamily. Hydantoinase/dihydropyrimidinase family.</text>
</comment>
<dbReference type="GO" id="GO:0046872">
    <property type="term" value="F:metal ion binding"/>
    <property type="evidence" value="ECO:0007669"/>
    <property type="project" value="UniProtKB-KW"/>
</dbReference>
<dbReference type="Gene3D" id="2.30.40.10">
    <property type="entry name" value="Urease, subunit C, domain 1"/>
    <property type="match status" value="1"/>
</dbReference>
<dbReference type="EMBL" id="AP024445">
    <property type="protein sequence ID" value="BCS23131.1"/>
    <property type="molecule type" value="Genomic_DNA"/>
</dbReference>
<dbReference type="PANTHER" id="PTHR11647:SF1">
    <property type="entry name" value="COLLAPSIN RESPONSE MEDIATOR PROTEIN"/>
    <property type="match status" value="1"/>
</dbReference>
<accession>A0A7R7XKF8</accession>
<comment type="cofactor">
    <cofactor evidence="1">
        <name>Zn(2+)</name>
        <dbReference type="ChEBI" id="CHEBI:29105"/>
    </cofactor>
</comment>
<protein>
    <recommendedName>
        <fullName evidence="6">dihydropyrimidinase</fullName>
        <ecNumber evidence="6">3.5.2.2</ecNumber>
    </recommendedName>
</protein>
<feature type="modified residue" description="N6-carboxylysine" evidence="7">
    <location>
        <position position="155"/>
    </location>
</feature>
<comment type="catalytic activity">
    <reaction evidence="5">
        <text>5,6-dihydrouracil + H2O = 3-(carbamoylamino)propanoate + H(+)</text>
        <dbReference type="Rhea" id="RHEA:16121"/>
        <dbReference type="ChEBI" id="CHEBI:11892"/>
        <dbReference type="ChEBI" id="CHEBI:15377"/>
        <dbReference type="ChEBI" id="CHEBI:15378"/>
        <dbReference type="ChEBI" id="CHEBI:15901"/>
        <dbReference type="EC" id="3.5.2.2"/>
    </reaction>
</comment>
<feature type="domain" description="Amidohydrolase-related" evidence="8">
    <location>
        <begin position="53"/>
        <end position="449"/>
    </location>
</feature>
<evidence type="ECO:0000256" key="3">
    <source>
        <dbReference type="ARBA" id="ARBA00022723"/>
    </source>
</evidence>
<organism evidence="9 10">
    <name type="scientific">Aspergillus puulaauensis</name>
    <dbReference type="NCBI Taxonomy" id="1220207"/>
    <lineage>
        <taxon>Eukaryota</taxon>
        <taxon>Fungi</taxon>
        <taxon>Dikarya</taxon>
        <taxon>Ascomycota</taxon>
        <taxon>Pezizomycotina</taxon>
        <taxon>Eurotiomycetes</taxon>
        <taxon>Eurotiomycetidae</taxon>
        <taxon>Eurotiales</taxon>
        <taxon>Aspergillaceae</taxon>
        <taxon>Aspergillus</taxon>
    </lineage>
</organism>
<evidence type="ECO:0000313" key="9">
    <source>
        <dbReference type="EMBL" id="BCS23131.1"/>
    </source>
</evidence>
<dbReference type="AlphaFoldDB" id="A0A7R7XKF8"/>
<dbReference type="GO" id="GO:0005737">
    <property type="term" value="C:cytoplasm"/>
    <property type="evidence" value="ECO:0007669"/>
    <property type="project" value="InterPro"/>
</dbReference>
<dbReference type="InterPro" id="IPR006680">
    <property type="entry name" value="Amidohydro-rel"/>
</dbReference>
<dbReference type="InterPro" id="IPR011059">
    <property type="entry name" value="Metal-dep_hydrolase_composite"/>
</dbReference>
<evidence type="ECO:0000259" key="8">
    <source>
        <dbReference type="Pfam" id="PF01979"/>
    </source>
</evidence>
<evidence type="ECO:0000256" key="5">
    <source>
        <dbReference type="ARBA" id="ARBA00036696"/>
    </source>
</evidence>
<dbReference type="SUPFAM" id="SSF51338">
    <property type="entry name" value="Composite domain of metallo-dependent hydrolases"/>
    <property type="match status" value="1"/>
</dbReference>
<dbReference type="RefSeq" id="XP_041555325.1">
    <property type="nucleotide sequence ID" value="XM_041702550.1"/>
</dbReference>
<evidence type="ECO:0000256" key="2">
    <source>
        <dbReference type="ARBA" id="ARBA00008829"/>
    </source>
</evidence>
<dbReference type="SUPFAM" id="SSF51556">
    <property type="entry name" value="Metallo-dependent hydrolases"/>
    <property type="match status" value="1"/>
</dbReference>
<gene>
    <name evidence="9" type="ORF">APUU_31356A</name>
</gene>
<name>A0A7R7XKF8_9EURO</name>
<reference evidence="9" key="2">
    <citation type="submission" date="2021-02" db="EMBL/GenBank/DDBJ databases">
        <title>Aspergillus puulaauensis MK2 genome sequence.</title>
        <authorList>
            <person name="Futagami T."/>
            <person name="Mori K."/>
            <person name="Kadooka C."/>
            <person name="Tanaka T."/>
        </authorList>
    </citation>
    <scope>NUCLEOTIDE SEQUENCE</scope>
    <source>
        <strain evidence="9">MK2</strain>
    </source>
</reference>
<dbReference type="PANTHER" id="PTHR11647">
    <property type="entry name" value="HYDRANTOINASE/DIHYDROPYRIMIDINASE FAMILY MEMBER"/>
    <property type="match status" value="1"/>
</dbReference>
<dbReference type="FunFam" id="3.20.20.140:FF:000174">
    <property type="entry name" value="Dihydropyrimidinase-related protein 2"/>
    <property type="match status" value="1"/>
</dbReference>
<dbReference type="InterPro" id="IPR011778">
    <property type="entry name" value="Hydantoinase/dihydroPyrase"/>
</dbReference>
<dbReference type="Gene3D" id="3.20.20.140">
    <property type="entry name" value="Metal-dependent hydrolases"/>
    <property type="match status" value="1"/>
</dbReference>
<reference evidence="9" key="1">
    <citation type="submission" date="2021-01" db="EMBL/GenBank/DDBJ databases">
        <authorList>
            <consortium name="Aspergillus puulaauensis MK2 genome sequencing consortium"/>
            <person name="Kazuki M."/>
            <person name="Futagami T."/>
        </authorList>
    </citation>
    <scope>NUCLEOTIDE SEQUENCE</scope>
    <source>
        <strain evidence="9">MK2</strain>
    </source>
</reference>